<dbReference type="STRING" id="1051891.A0A0C3LW86"/>
<reference evidence="3" key="2">
    <citation type="submission" date="2015-01" db="EMBL/GenBank/DDBJ databases">
        <title>Evolutionary Origins and Diversification of the Mycorrhizal Mutualists.</title>
        <authorList>
            <consortium name="DOE Joint Genome Institute"/>
            <consortium name="Mycorrhizal Genomics Consortium"/>
            <person name="Kohler A."/>
            <person name="Kuo A."/>
            <person name="Nagy L.G."/>
            <person name="Floudas D."/>
            <person name="Copeland A."/>
            <person name="Barry K.W."/>
            <person name="Cichocki N."/>
            <person name="Veneault-Fourrey C."/>
            <person name="LaButti K."/>
            <person name="Lindquist E.A."/>
            <person name="Lipzen A."/>
            <person name="Lundell T."/>
            <person name="Morin E."/>
            <person name="Murat C."/>
            <person name="Riley R."/>
            <person name="Ohm R."/>
            <person name="Sun H."/>
            <person name="Tunlid A."/>
            <person name="Henrissat B."/>
            <person name="Grigoriev I.V."/>
            <person name="Hibbett D.S."/>
            <person name="Martin F."/>
        </authorList>
    </citation>
    <scope>NUCLEOTIDE SEQUENCE [LARGE SCALE GENOMIC DNA]</scope>
    <source>
        <strain evidence="3">MUT 4182</strain>
    </source>
</reference>
<reference evidence="2 3" key="1">
    <citation type="submission" date="2014-04" db="EMBL/GenBank/DDBJ databases">
        <authorList>
            <consortium name="DOE Joint Genome Institute"/>
            <person name="Kuo A."/>
            <person name="Girlanda M."/>
            <person name="Perotto S."/>
            <person name="Kohler A."/>
            <person name="Nagy L.G."/>
            <person name="Floudas D."/>
            <person name="Copeland A."/>
            <person name="Barry K.W."/>
            <person name="Cichocki N."/>
            <person name="Veneault-Fourrey C."/>
            <person name="LaButti K."/>
            <person name="Lindquist E.A."/>
            <person name="Lipzen A."/>
            <person name="Lundell T."/>
            <person name="Morin E."/>
            <person name="Murat C."/>
            <person name="Sun H."/>
            <person name="Tunlid A."/>
            <person name="Henrissat B."/>
            <person name="Grigoriev I.V."/>
            <person name="Hibbett D.S."/>
            <person name="Martin F."/>
            <person name="Nordberg H.P."/>
            <person name="Cantor M.N."/>
            <person name="Hua S.X."/>
        </authorList>
    </citation>
    <scope>NUCLEOTIDE SEQUENCE [LARGE SCALE GENOMIC DNA]</scope>
    <source>
        <strain evidence="2 3">MUT 4182</strain>
    </source>
</reference>
<dbReference type="Proteomes" id="UP000054248">
    <property type="component" value="Unassembled WGS sequence"/>
</dbReference>
<dbReference type="AlphaFoldDB" id="A0A0C3LW86"/>
<dbReference type="Gene3D" id="3.30.710.10">
    <property type="entry name" value="Potassium Channel Kv1.1, Chain A"/>
    <property type="match status" value="1"/>
</dbReference>
<feature type="region of interest" description="Disordered" evidence="1">
    <location>
        <begin position="392"/>
        <end position="417"/>
    </location>
</feature>
<accession>A0A0C3LW86</accession>
<feature type="region of interest" description="Disordered" evidence="1">
    <location>
        <begin position="245"/>
        <end position="278"/>
    </location>
</feature>
<evidence type="ECO:0000256" key="1">
    <source>
        <dbReference type="SAM" id="MobiDB-lite"/>
    </source>
</evidence>
<dbReference type="HOGENOM" id="CLU_033082_2_0_1"/>
<sequence length="417" mass="46359">MDSPPLPGTYVPYPPHPPYPGYGPPPANDSNFLGTPLTINGTVYSKHHEHWYEDGNFGFLVESVAFRLHGSILSRRSQVMEDLLSLPQPTSDNPSNNDDNIVVDGVPFIKLHDKAIDFANVLNIIYTKSLPGAPAPYLRRSDLMGIIRFAGKYLIDPIRHWAVSKLEEDYLMRASDIPSKPKEVANVLMGQRHEEHIQTIDFARECSLPQYLSLSFYALATRDEAGYSAPEGAWGYWGATPGWPPPPPPPFGPGQPWGAPPNSMPGPPSSSQEGGSIEQIQLSQEDRRRVDEGRLALTKAVIQKAFGRPENLGSELRCNNGDCRAGRPTMWQNPAKRWEQLLLHPLEELEARSSIPYQHLCGECAADVQDCSRIIRDELVKQLFTLFKLEDEVGPDGDCASEPYDGPDEYGPYDGED</sequence>
<proteinExistence type="predicted"/>
<feature type="compositionally biased region" description="Pro residues" evidence="1">
    <location>
        <begin position="245"/>
        <end position="268"/>
    </location>
</feature>
<gene>
    <name evidence="2" type="ORF">M407DRAFT_25032</name>
</gene>
<evidence type="ECO:0000313" key="3">
    <source>
        <dbReference type="Proteomes" id="UP000054248"/>
    </source>
</evidence>
<keyword evidence="3" id="KW-1185">Reference proteome</keyword>
<dbReference type="OrthoDB" id="3027208at2759"/>
<organism evidence="2 3">
    <name type="scientific">Tulasnella calospora MUT 4182</name>
    <dbReference type="NCBI Taxonomy" id="1051891"/>
    <lineage>
        <taxon>Eukaryota</taxon>
        <taxon>Fungi</taxon>
        <taxon>Dikarya</taxon>
        <taxon>Basidiomycota</taxon>
        <taxon>Agaricomycotina</taxon>
        <taxon>Agaricomycetes</taxon>
        <taxon>Cantharellales</taxon>
        <taxon>Tulasnellaceae</taxon>
        <taxon>Tulasnella</taxon>
    </lineage>
</organism>
<dbReference type="InterPro" id="IPR011333">
    <property type="entry name" value="SKP1/BTB/POZ_sf"/>
</dbReference>
<name>A0A0C3LW86_9AGAM</name>
<dbReference type="EMBL" id="KN823038">
    <property type="protein sequence ID" value="KIO25657.1"/>
    <property type="molecule type" value="Genomic_DNA"/>
</dbReference>
<protein>
    <recommendedName>
        <fullName evidence="4">BTB domain-containing protein</fullName>
    </recommendedName>
</protein>
<feature type="compositionally biased region" description="Low complexity" evidence="1">
    <location>
        <begin position="269"/>
        <end position="278"/>
    </location>
</feature>
<evidence type="ECO:0000313" key="2">
    <source>
        <dbReference type="EMBL" id="KIO25657.1"/>
    </source>
</evidence>
<evidence type="ECO:0008006" key="4">
    <source>
        <dbReference type="Google" id="ProtNLM"/>
    </source>
</evidence>
<dbReference type="CDD" id="cd18186">
    <property type="entry name" value="BTB_POZ_ZBTB_KLHL-like"/>
    <property type="match status" value="1"/>
</dbReference>